<dbReference type="CDD" id="cd03316">
    <property type="entry name" value="MR_like"/>
    <property type="match status" value="1"/>
</dbReference>
<protein>
    <submittedName>
        <fullName evidence="5">L-rhamnonate dehydratase</fullName>
        <ecNumber evidence="5">4.2.1.90</ecNumber>
    </submittedName>
</protein>
<dbReference type="SFLD" id="SFLDG00179">
    <property type="entry name" value="mandelate_racemase"/>
    <property type="match status" value="1"/>
</dbReference>
<dbReference type="GO" id="GO:0016052">
    <property type="term" value="P:carbohydrate catabolic process"/>
    <property type="evidence" value="ECO:0007669"/>
    <property type="project" value="TreeGrafter"/>
</dbReference>
<keyword evidence="6" id="KW-1185">Reference proteome</keyword>
<dbReference type="InterPro" id="IPR036849">
    <property type="entry name" value="Enolase-like_C_sf"/>
</dbReference>
<dbReference type="InterPro" id="IPR013341">
    <property type="entry name" value="Mandelate_racemase_N_dom"/>
</dbReference>
<comment type="cofactor">
    <cofactor evidence="1">
        <name>Mg(2+)</name>
        <dbReference type="ChEBI" id="CHEBI:18420"/>
    </cofactor>
</comment>
<feature type="domain" description="Mandelate racemase/muconate lactonizing enzyme C-terminal" evidence="4">
    <location>
        <begin position="157"/>
        <end position="251"/>
    </location>
</feature>
<name>A0A3P4B771_9BURK</name>
<evidence type="ECO:0000313" key="6">
    <source>
        <dbReference type="Proteomes" id="UP000277294"/>
    </source>
</evidence>
<dbReference type="InterPro" id="IPR018110">
    <property type="entry name" value="Mandel_Rmase/mucon_lact_enz_CS"/>
</dbReference>
<dbReference type="SUPFAM" id="SSF51604">
    <property type="entry name" value="Enolase C-terminal domain-like"/>
    <property type="match status" value="1"/>
</dbReference>
<dbReference type="PANTHER" id="PTHR13794">
    <property type="entry name" value="ENOLASE SUPERFAMILY, MANDELATE RACEMASE"/>
    <property type="match status" value="1"/>
</dbReference>
<evidence type="ECO:0000259" key="4">
    <source>
        <dbReference type="SMART" id="SM00922"/>
    </source>
</evidence>
<keyword evidence="5" id="KW-0456">Lyase</keyword>
<dbReference type="Gene3D" id="3.20.20.120">
    <property type="entry name" value="Enolase-like C-terminal domain"/>
    <property type="match status" value="1"/>
</dbReference>
<evidence type="ECO:0000256" key="3">
    <source>
        <dbReference type="ARBA" id="ARBA00022842"/>
    </source>
</evidence>
<dbReference type="Gene3D" id="3.30.390.10">
    <property type="entry name" value="Enolase-like, N-terminal domain"/>
    <property type="match status" value="1"/>
</dbReference>
<dbReference type="SFLD" id="SFLDS00001">
    <property type="entry name" value="Enolase"/>
    <property type="match status" value="1"/>
</dbReference>
<proteinExistence type="predicted"/>
<dbReference type="GO" id="GO:0000287">
    <property type="term" value="F:magnesium ion binding"/>
    <property type="evidence" value="ECO:0007669"/>
    <property type="project" value="TreeGrafter"/>
</dbReference>
<dbReference type="Pfam" id="PF02746">
    <property type="entry name" value="MR_MLE_N"/>
    <property type="match status" value="1"/>
</dbReference>
<evidence type="ECO:0000256" key="2">
    <source>
        <dbReference type="ARBA" id="ARBA00022723"/>
    </source>
</evidence>
<dbReference type="InterPro" id="IPR029017">
    <property type="entry name" value="Enolase-like_N"/>
</dbReference>
<dbReference type="EC" id="4.2.1.90" evidence="5"/>
<dbReference type="PROSITE" id="PS00909">
    <property type="entry name" value="MR_MLE_2"/>
    <property type="match status" value="1"/>
</dbReference>
<dbReference type="SMART" id="SM00922">
    <property type="entry name" value="MR_MLE"/>
    <property type="match status" value="1"/>
</dbReference>
<dbReference type="GO" id="GO:0050032">
    <property type="term" value="F:L-rhamnonate dehydratase activity"/>
    <property type="evidence" value="ECO:0007669"/>
    <property type="project" value="UniProtKB-EC"/>
</dbReference>
<dbReference type="Proteomes" id="UP000277294">
    <property type="component" value="Unassembled WGS sequence"/>
</dbReference>
<gene>
    <name evidence="5" type="primary">rhmD_2</name>
    <name evidence="5" type="ORF">PIGHUM_03545</name>
</gene>
<dbReference type="AlphaFoldDB" id="A0A3P4B771"/>
<dbReference type="Pfam" id="PF13378">
    <property type="entry name" value="MR_MLE_C"/>
    <property type="match status" value="1"/>
</dbReference>
<dbReference type="PANTHER" id="PTHR13794:SF58">
    <property type="entry name" value="MITOCHONDRIAL ENOLASE SUPERFAMILY MEMBER 1"/>
    <property type="match status" value="1"/>
</dbReference>
<evidence type="ECO:0000256" key="1">
    <source>
        <dbReference type="ARBA" id="ARBA00001946"/>
    </source>
</evidence>
<accession>A0A3P4B771</accession>
<dbReference type="RefSeq" id="WP_246013299.1">
    <property type="nucleotide sequence ID" value="NZ_UWPJ01000027.1"/>
</dbReference>
<keyword evidence="3" id="KW-0460">Magnesium</keyword>
<dbReference type="GO" id="GO:0009063">
    <property type="term" value="P:amino acid catabolic process"/>
    <property type="evidence" value="ECO:0007669"/>
    <property type="project" value="InterPro"/>
</dbReference>
<reference evidence="5 6" key="1">
    <citation type="submission" date="2018-10" db="EMBL/GenBank/DDBJ databases">
        <authorList>
            <person name="Criscuolo A."/>
        </authorList>
    </citation>
    <scope>NUCLEOTIDE SEQUENCE [LARGE SCALE GENOMIC DNA]</scope>
    <source>
        <strain evidence="5">DnA1</strain>
    </source>
</reference>
<dbReference type="InterPro" id="IPR013342">
    <property type="entry name" value="Mandelate_racemase_C"/>
</dbReference>
<keyword evidence="2" id="KW-0479">Metal-binding</keyword>
<organism evidence="5 6">
    <name type="scientific">Pigmentiphaga humi</name>
    <dbReference type="NCBI Taxonomy" id="2478468"/>
    <lineage>
        <taxon>Bacteria</taxon>
        <taxon>Pseudomonadati</taxon>
        <taxon>Pseudomonadota</taxon>
        <taxon>Betaproteobacteria</taxon>
        <taxon>Burkholderiales</taxon>
        <taxon>Alcaligenaceae</taxon>
        <taxon>Pigmentiphaga</taxon>
    </lineage>
</organism>
<evidence type="ECO:0000313" key="5">
    <source>
        <dbReference type="EMBL" id="VCU71460.1"/>
    </source>
</evidence>
<dbReference type="InterPro" id="IPR046945">
    <property type="entry name" value="RHMD-like"/>
</dbReference>
<dbReference type="InterPro" id="IPR029065">
    <property type="entry name" value="Enolase_C-like"/>
</dbReference>
<sequence length="369" mass="39933">MINDFPPVRIARIDVHILRHPIAKPVQTSFGLMHERPALFVRVEDADGAYGWGEIWCNYPACGAEHRANLTQTVLWPLLAGREFASPQALYRALTAATAVLAIQSGEPGPIAQAIAGVDLAVWDLCARRAGEPLWRVLGGASGTIGVYASGLNPDMPEEVVARRSEEGYRAFKLKVGFEPGRDLENLRKIVDIAGSGASIMVDANQAWDLETAQKRVRELAEFELEWIEEPLRADRPWKEWRELAVAAPAPLAAGENVAGELAFRALFESAAVKVVQPDVAKWGGISGVLPVIQEIKAHGLRYCPHYLGGGIGLLHSAHLLAAVGGEGWLEIDANENPLRTQFCGPLDKIMEGRAQLADSAGIGVDPDL</sequence>
<dbReference type="EMBL" id="UWPJ01000027">
    <property type="protein sequence ID" value="VCU71460.1"/>
    <property type="molecule type" value="Genomic_DNA"/>
</dbReference>
<dbReference type="SUPFAM" id="SSF54826">
    <property type="entry name" value="Enolase N-terminal domain-like"/>
    <property type="match status" value="1"/>
</dbReference>